<dbReference type="PANTHER" id="PTHR30182:SF1">
    <property type="entry name" value="L-SERINE DEHYDRATASE 1"/>
    <property type="match status" value="1"/>
</dbReference>
<keyword evidence="8 11" id="KW-0411">Iron-sulfur</keyword>
<dbReference type="EC" id="4.3.1.17" evidence="11"/>
<evidence type="ECO:0000313" key="14">
    <source>
        <dbReference type="Proteomes" id="UP001236559"/>
    </source>
</evidence>
<dbReference type="RefSeq" id="WP_023056067.1">
    <property type="nucleotide sequence ID" value="NZ_JAUSTN010000005.1"/>
</dbReference>
<organism evidence="13 14">
    <name type="scientific">Peptoniphilus koenoeneniae</name>
    <dbReference type="NCBI Taxonomy" id="507751"/>
    <lineage>
        <taxon>Bacteria</taxon>
        <taxon>Bacillati</taxon>
        <taxon>Bacillota</taxon>
        <taxon>Tissierellia</taxon>
        <taxon>Tissierellales</taxon>
        <taxon>Peptoniphilaceae</taxon>
        <taxon>Peptoniphilus</taxon>
    </lineage>
</organism>
<evidence type="ECO:0000256" key="3">
    <source>
        <dbReference type="ARBA" id="ARBA00008636"/>
    </source>
</evidence>
<dbReference type="Pfam" id="PF03313">
    <property type="entry name" value="SDH_alpha"/>
    <property type="match status" value="1"/>
</dbReference>
<keyword evidence="9 11" id="KW-0456">Lyase</keyword>
<keyword evidence="7 11" id="KW-0408">Iron</keyword>
<accession>A0ABU0AWB0</accession>
<evidence type="ECO:0000256" key="1">
    <source>
        <dbReference type="ARBA" id="ARBA00001966"/>
    </source>
</evidence>
<evidence type="ECO:0000256" key="4">
    <source>
        <dbReference type="ARBA" id="ARBA00022432"/>
    </source>
</evidence>
<keyword evidence="5 11" id="KW-0004">4Fe-4S</keyword>
<keyword evidence="4 11" id="KW-0312">Gluconeogenesis</keyword>
<dbReference type="InterPro" id="IPR005130">
    <property type="entry name" value="Ser_deHydtase-like_asu"/>
</dbReference>
<comment type="cofactor">
    <cofactor evidence="1 11">
        <name>[4Fe-4S] cluster</name>
        <dbReference type="ChEBI" id="CHEBI:49883"/>
    </cofactor>
</comment>
<keyword evidence="14" id="KW-1185">Reference proteome</keyword>
<name>A0ABU0AWB0_9FIRM</name>
<evidence type="ECO:0000256" key="2">
    <source>
        <dbReference type="ARBA" id="ARBA00004742"/>
    </source>
</evidence>
<keyword evidence="6 11" id="KW-0479">Metal-binding</keyword>
<evidence type="ECO:0000256" key="6">
    <source>
        <dbReference type="ARBA" id="ARBA00022723"/>
    </source>
</evidence>
<dbReference type="GO" id="GO:0003941">
    <property type="term" value="F:L-serine ammonia-lyase activity"/>
    <property type="evidence" value="ECO:0007669"/>
    <property type="project" value="UniProtKB-EC"/>
</dbReference>
<evidence type="ECO:0000259" key="12">
    <source>
        <dbReference type="Pfam" id="PF03313"/>
    </source>
</evidence>
<protein>
    <recommendedName>
        <fullName evidence="11">L-serine dehydratase</fullName>
        <ecNumber evidence="11">4.3.1.17</ecNumber>
    </recommendedName>
</protein>
<gene>
    <name evidence="13" type="ORF">J2S72_001143</name>
</gene>
<sequence>MLNTHKDIVDYCEENKIDIGQMVLESEMKNTKKTEEQIKEKLKVVLDVFDKSAHDTLEKSYSTRFKMIDGFAKKFMDYKKTGKSIVGDFLIEAMAMAFSTSECNAAMGKIAAAPTAGSSGIMPAAMTSARKRYNFDDETMIKGLLTSIGIGQIIGKYATFAGAEGGCQAECGSASAMAASAITAMLGGTPDQALQAASISLINVMGLVCDPIAGLVEYPCTFRNASGVMNSFISADMALAGIKSIVPFEETVQAMASVGHLLDESLRETGLGGIAGTKTGQSIRREFLGEK</sequence>
<dbReference type="PANTHER" id="PTHR30182">
    <property type="entry name" value="L-SERINE DEHYDRATASE"/>
    <property type="match status" value="1"/>
</dbReference>
<evidence type="ECO:0000256" key="10">
    <source>
        <dbReference type="ARBA" id="ARBA00049406"/>
    </source>
</evidence>
<comment type="caution">
    <text evidence="13">The sequence shown here is derived from an EMBL/GenBank/DDBJ whole genome shotgun (WGS) entry which is preliminary data.</text>
</comment>
<proteinExistence type="inferred from homology"/>
<comment type="catalytic activity">
    <reaction evidence="10 11">
        <text>L-serine = pyruvate + NH4(+)</text>
        <dbReference type="Rhea" id="RHEA:19169"/>
        <dbReference type="ChEBI" id="CHEBI:15361"/>
        <dbReference type="ChEBI" id="CHEBI:28938"/>
        <dbReference type="ChEBI" id="CHEBI:33384"/>
        <dbReference type="EC" id="4.3.1.17"/>
    </reaction>
</comment>
<comment type="similarity">
    <text evidence="3 11">Belongs to the iron-sulfur dependent L-serine dehydratase family.</text>
</comment>
<dbReference type="EMBL" id="JAUSTN010000005">
    <property type="protein sequence ID" value="MDQ0275119.1"/>
    <property type="molecule type" value="Genomic_DNA"/>
</dbReference>
<dbReference type="NCBIfam" id="TIGR00718">
    <property type="entry name" value="sda_alpha"/>
    <property type="match status" value="1"/>
</dbReference>
<dbReference type="Proteomes" id="UP001236559">
    <property type="component" value="Unassembled WGS sequence"/>
</dbReference>
<feature type="domain" description="Serine dehydratase-like alpha subunit" evidence="12">
    <location>
        <begin position="15"/>
        <end position="275"/>
    </location>
</feature>
<dbReference type="InterPro" id="IPR051318">
    <property type="entry name" value="Fe-S_L-Ser"/>
</dbReference>
<evidence type="ECO:0000256" key="8">
    <source>
        <dbReference type="ARBA" id="ARBA00023014"/>
    </source>
</evidence>
<evidence type="ECO:0000256" key="7">
    <source>
        <dbReference type="ARBA" id="ARBA00023004"/>
    </source>
</evidence>
<dbReference type="InterPro" id="IPR004642">
    <property type="entry name" value="Ser_deHydtase_asu"/>
</dbReference>
<evidence type="ECO:0000313" key="13">
    <source>
        <dbReference type="EMBL" id="MDQ0275119.1"/>
    </source>
</evidence>
<evidence type="ECO:0000256" key="9">
    <source>
        <dbReference type="ARBA" id="ARBA00023239"/>
    </source>
</evidence>
<evidence type="ECO:0000256" key="5">
    <source>
        <dbReference type="ARBA" id="ARBA00022485"/>
    </source>
</evidence>
<evidence type="ECO:0000256" key="11">
    <source>
        <dbReference type="RuleBase" id="RU366059"/>
    </source>
</evidence>
<reference evidence="13 14" key="1">
    <citation type="submission" date="2023-07" db="EMBL/GenBank/DDBJ databases">
        <title>Genomic Encyclopedia of Type Strains, Phase IV (KMG-IV): sequencing the most valuable type-strain genomes for metagenomic binning, comparative biology and taxonomic classification.</title>
        <authorList>
            <person name="Goeker M."/>
        </authorList>
    </citation>
    <scope>NUCLEOTIDE SEQUENCE [LARGE SCALE GENOMIC DNA]</scope>
    <source>
        <strain evidence="13 14">DSM 22616</strain>
    </source>
</reference>
<comment type="pathway">
    <text evidence="2">Carbohydrate biosynthesis; gluconeogenesis.</text>
</comment>